<comment type="similarity">
    <text evidence="1">Belongs to the RRF family.</text>
</comment>
<dbReference type="AlphaFoldDB" id="A0A1E3QVR5"/>
<accession>A0A1E3QVR5</accession>
<evidence type="ECO:0000256" key="3">
    <source>
        <dbReference type="ARBA" id="ARBA00022917"/>
    </source>
</evidence>
<name>A0A1E3QVR5_9ASCO</name>
<dbReference type="InterPro" id="IPR023584">
    <property type="entry name" value="Ribosome_recyc_fac_dom"/>
</dbReference>
<evidence type="ECO:0000256" key="5">
    <source>
        <dbReference type="ARBA" id="ARBA00033107"/>
    </source>
</evidence>
<dbReference type="InterPro" id="IPR002661">
    <property type="entry name" value="Ribosome_recyc_fac"/>
</dbReference>
<evidence type="ECO:0000259" key="6">
    <source>
        <dbReference type="Pfam" id="PF01765"/>
    </source>
</evidence>
<keyword evidence="3" id="KW-0648">Protein biosynthesis</keyword>
<evidence type="ECO:0000256" key="2">
    <source>
        <dbReference type="ARBA" id="ARBA00020581"/>
    </source>
</evidence>
<dbReference type="PANTHER" id="PTHR20982">
    <property type="entry name" value="RIBOSOME RECYCLING FACTOR"/>
    <property type="match status" value="1"/>
</dbReference>
<dbReference type="Proteomes" id="UP000094336">
    <property type="component" value="Unassembled WGS sequence"/>
</dbReference>
<protein>
    <recommendedName>
        <fullName evidence="2">Ribosome-recycling factor, mitochondrial</fullName>
    </recommendedName>
    <alternativeName>
        <fullName evidence="5">Ribosome-releasing factor, mitochondrial</fullName>
    </alternativeName>
</protein>
<dbReference type="RefSeq" id="XP_018987083.1">
    <property type="nucleotide sequence ID" value="XM_019132423.1"/>
</dbReference>
<reference evidence="8" key="1">
    <citation type="submission" date="2016-05" db="EMBL/GenBank/DDBJ databases">
        <title>Comparative genomics of biotechnologically important yeasts.</title>
        <authorList>
            <consortium name="DOE Joint Genome Institute"/>
            <person name="Riley R."/>
            <person name="Haridas S."/>
            <person name="Wolfe K.H."/>
            <person name="Lopes M.R."/>
            <person name="Hittinger C.T."/>
            <person name="Goker M."/>
            <person name="Salamov A."/>
            <person name="Wisecaver J."/>
            <person name="Long T.M."/>
            <person name="Aerts A.L."/>
            <person name="Barry K."/>
            <person name="Choi C."/>
            <person name="Clum A."/>
            <person name="Coughlan A.Y."/>
            <person name="Deshpande S."/>
            <person name="Douglass A.P."/>
            <person name="Hanson S.J."/>
            <person name="Klenk H.-P."/>
            <person name="Labutti K."/>
            <person name="Lapidus A."/>
            <person name="Lindquist E."/>
            <person name="Lipzen A."/>
            <person name="Meier-Kolthoff J.P."/>
            <person name="Ohm R.A."/>
            <person name="Otillar R.P."/>
            <person name="Pangilinan J."/>
            <person name="Peng Y."/>
            <person name="Rokas A."/>
            <person name="Rosa C.A."/>
            <person name="Scheuner C."/>
            <person name="Sibirny A.A."/>
            <person name="Slot J.C."/>
            <person name="Stielow J.B."/>
            <person name="Sun H."/>
            <person name="Kurtzman C.P."/>
            <person name="Blackwell M."/>
            <person name="Grigoriev I.V."/>
            <person name="Jeffries T.W."/>
        </authorList>
    </citation>
    <scope>NUCLEOTIDE SEQUENCE [LARGE SCALE GENOMIC DNA]</scope>
    <source>
        <strain evidence="8">NRRL Y-12698</strain>
    </source>
</reference>
<dbReference type="PANTHER" id="PTHR20982:SF3">
    <property type="entry name" value="MITOCHONDRIAL RIBOSOME RECYCLING FACTOR PSEUDO 1"/>
    <property type="match status" value="1"/>
</dbReference>
<dbReference type="Gene3D" id="1.10.132.20">
    <property type="entry name" value="Ribosome-recycling factor"/>
    <property type="match status" value="1"/>
</dbReference>
<dbReference type="InterPro" id="IPR036191">
    <property type="entry name" value="RRF_sf"/>
</dbReference>
<dbReference type="STRING" id="984486.A0A1E3QVR5"/>
<evidence type="ECO:0000256" key="4">
    <source>
        <dbReference type="ARBA" id="ARBA00024909"/>
    </source>
</evidence>
<dbReference type="GO" id="GO:0005739">
    <property type="term" value="C:mitochondrion"/>
    <property type="evidence" value="ECO:0007669"/>
    <property type="project" value="TreeGrafter"/>
</dbReference>
<dbReference type="GO" id="GO:0043023">
    <property type="term" value="F:ribosomal large subunit binding"/>
    <property type="evidence" value="ECO:0007669"/>
    <property type="project" value="TreeGrafter"/>
</dbReference>
<evidence type="ECO:0000313" key="8">
    <source>
        <dbReference type="Proteomes" id="UP000094336"/>
    </source>
</evidence>
<dbReference type="SUPFAM" id="SSF55194">
    <property type="entry name" value="Ribosome recycling factor, RRF"/>
    <property type="match status" value="1"/>
</dbReference>
<proteinExistence type="inferred from homology"/>
<sequence length="251" mass="28137">MMNRLFPVVRTALQVSRRSHLSKAPVQISWFSSTSSAWAKKVKATKKGGRSRNEELAAEPTPEVAEVDFTVLEAEFKQVIELYKTKVTEVKLGKSNPKIFDHLKVDIHKKELPFTQVAQTNAQGGRNLIITVFDPSDAKNVVSAILAADMNINPQQDPNNSQLLKVQLPPPSADSKVESIKALKREFDYLKTANANKSSLTDIRGRAIKPFKNSKMSDIEKKIIQDIEKIYKKYVDLLADTFKAAEKSLLK</sequence>
<dbReference type="GO" id="GO:0006412">
    <property type="term" value="P:translation"/>
    <property type="evidence" value="ECO:0007669"/>
    <property type="project" value="UniProtKB-KW"/>
</dbReference>
<comment type="function">
    <text evidence="4">Necessary for protein synthesis in mitochondria. Functions as a ribosome recycling factor in mitochondria.</text>
</comment>
<organism evidence="7 8">
    <name type="scientific">Babjeviella inositovora NRRL Y-12698</name>
    <dbReference type="NCBI Taxonomy" id="984486"/>
    <lineage>
        <taxon>Eukaryota</taxon>
        <taxon>Fungi</taxon>
        <taxon>Dikarya</taxon>
        <taxon>Ascomycota</taxon>
        <taxon>Saccharomycotina</taxon>
        <taxon>Pichiomycetes</taxon>
        <taxon>Serinales incertae sedis</taxon>
        <taxon>Babjeviella</taxon>
    </lineage>
</organism>
<feature type="domain" description="Ribosome recycling factor" evidence="6">
    <location>
        <begin position="84"/>
        <end position="250"/>
    </location>
</feature>
<dbReference type="Pfam" id="PF01765">
    <property type="entry name" value="RRF"/>
    <property type="match status" value="1"/>
</dbReference>
<dbReference type="EMBL" id="KV454427">
    <property type="protein sequence ID" value="ODQ81755.1"/>
    <property type="molecule type" value="Genomic_DNA"/>
</dbReference>
<dbReference type="OrthoDB" id="407355at2759"/>
<dbReference type="GeneID" id="30150276"/>
<gene>
    <name evidence="7" type="ORF">BABINDRAFT_6409</name>
</gene>
<keyword evidence="8" id="KW-1185">Reference proteome</keyword>
<evidence type="ECO:0000313" key="7">
    <source>
        <dbReference type="EMBL" id="ODQ81755.1"/>
    </source>
</evidence>
<evidence type="ECO:0000256" key="1">
    <source>
        <dbReference type="ARBA" id="ARBA00005912"/>
    </source>
</evidence>
<dbReference type="Gene3D" id="3.30.1360.40">
    <property type="match status" value="1"/>
</dbReference>